<name>A0AAC9FWN8_9PSED</name>
<dbReference type="FunFam" id="2.60.40.10:FF:000458">
    <property type="entry name" value="Molecular chaperone FimC"/>
    <property type="match status" value="1"/>
</dbReference>
<reference evidence="12 13" key="1">
    <citation type="submission" date="2016-05" db="EMBL/GenBank/DDBJ databases">
        <authorList>
            <person name="Wang S."/>
            <person name="Zhu B."/>
        </authorList>
    </citation>
    <scope>NUCLEOTIDE SEQUENCE [LARGE SCALE GENOMIC DNA]</scope>
    <source>
        <strain evidence="12 13">CRS05-R5</strain>
    </source>
</reference>
<evidence type="ECO:0000313" key="12">
    <source>
        <dbReference type="EMBL" id="ANH97582.1"/>
    </source>
</evidence>
<dbReference type="GeneID" id="93488561"/>
<keyword evidence="6 8" id="KW-0143">Chaperone</keyword>
<dbReference type="Proteomes" id="UP000078142">
    <property type="component" value="Chromosome"/>
</dbReference>
<dbReference type="AlphaFoldDB" id="A0AAC9FWN8"/>
<feature type="signal peptide" evidence="9">
    <location>
        <begin position="1"/>
        <end position="30"/>
    </location>
</feature>
<feature type="domain" description="Pili assembly chaperone C-terminal" evidence="11">
    <location>
        <begin position="173"/>
        <end position="232"/>
    </location>
</feature>
<dbReference type="Gene3D" id="2.60.40.10">
    <property type="entry name" value="Immunoglobulins"/>
    <property type="match status" value="2"/>
</dbReference>
<protein>
    <submittedName>
        <fullName evidence="12">Fimbrial protein</fullName>
    </submittedName>
</protein>
<dbReference type="InterPro" id="IPR008962">
    <property type="entry name" value="PapD-like_sf"/>
</dbReference>
<dbReference type="SUPFAM" id="SSF49584">
    <property type="entry name" value="Periplasmic chaperone C-domain"/>
    <property type="match status" value="1"/>
</dbReference>
<dbReference type="PROSITE" id="PS00635">
    <property type="entry name" value="PILI_CHAPERONE"/>
    <property type="match status" value="1"/>
</dbReference>
<proteinExistence type="inferred from homology"/>
<comment type="similarity">
    <text evidence="2 8">Belongs to the periplasmic pilus chaperone family.</text>
</comment>
<evidence type="ECO:0000313" key="13">
    <source>
        <dbReference type="Proteomes" id="UP000078142"/>
    </source>
</evidence>
<dbReference type="GO" id="GO:0071555">
    <property type="term" value="P:cell wall organization"/>
    <property type="evidence" value="ECO:0007669"/>
    <property type="project" value="InterPro"/>
</dbReference>
<dbReference type="InterPro" id="IPR018046">
    <property type="entry name" value="Pili_assmbl_chaperone_CS"/>
</dbReference>
<dbReference type="InterPro" id="IPR001829">
    <property type="entry name" value="Pili_assmbl_chaperone_bac"/>
</dbReference>
<evidence type="ECO:0000259" key="11">
    <source>
        <dbReference type="Pfam" id="PF02753"/>
    </source>
</evidence>
<keyword evidence="5" id="KW-0574">Periplasm</keyword>
<dbReference type="SUPFAM" id="SSF49354">
    <property type="entry name" value="PapD-like"/>
    <property type="match status" value="1"/>
</dbReference>
<dbReference type="InterPro" id="IPR016148">
    <property type="entry name" value="Pili_assmbl_chaperone_C"/>
</dbReference>
<keyword evidence="7" id="KW-0393">Immunoglobulin domain</keyword>
<gene>
    <name evidence="12" type="ORF">A8L59_09250</name>
</gene>
<comment type="subcellular location">
    <subcellularLocation>
        <location evidence="1 8">Periplasm</location>
    </subcellularLocation>
</comment>
<evidence type="ECO:0000256" key="8">
    <source>
        <dbReference type="RuleBase" id="RU003918"/>
    </source>
</evidence>
<dbReference type="InterPro" id="IPR016147">
    <property type="entry name" value="Pili_assmbl_chaperone_N"/>
</dbReference>
<evidence type="ECO:0000256" key="5">
    <source>
        <dbReference type="ARBA" id="ARBA00022764"/>
    </source>
</evidence>
<accession>A0AAC9FWN8</accession>
<dbReference type="InterPro" id="IPR013783">
    <property type="entry name" value="Ig-like_fold"/>
</dbReference>
<keyword evidence="4 9" id="KW-0732">Signal</keyword>
<dbReference type="Pfam" id="PF02753">
    <property type="entry name" value="PapD_C"/>
    <property type="match status" value="1"/>
</dbReference>
<dbReference type="RefSeq" id="WP_064586830.1">
    <property type="nucleotide sequence ID" value="NZ_CP015852.1"/>
</dbReference>
<dbReference type="PANTHER" id="PTHR30251:SF5">
    <property type="entry name" value="FIMBRIAL CHAPARONE PROTEIN"/>
    <property type="match status" value="1"/>
</dbReference>
<dbReference type="Pfam" id="PF00345">
    <property type="entry name" value="PapD_N"/>
    <property type="match status" value="1"/>
</dbReference>
<evidence type="ECO:0000259" key="10">
    <source>
        <dbReference type="Pfam" id="PF00345"/>
    </source>
</evidence>
<dbReference type="InterPro" id="IPR036316">
    <property type="entry name" value="Pili_assmbl_chap_C_dom_sf"/>
</dbReference>
<dbReference type="PANTHER" id="PTHR30251">
    <property type="entry name" value="PILUS ASSEMBLY CHAPERONE"/>
    <property type="match status" value="1"/>
</dbReference>
<dbReference type="GO" id="GO:0030288">
    <property type="term" value="C:outer membrane-bounded periplasmic space"/>
    <property type="evidence" value="ECO:0007669"/>
    <property type="project" value="InterPro"/>
</dbReference>
<keyword evidence="3" id="KW-1029">Fimbrium biogenesis</keyword>
<organism evidence="12 13">
    <name type="scientific">Pseudomonas koreensis</name>
    <dbReference type="NCBI Taxonomy" id="198620"/>
    <lineage>
        <taxon>Bacteria</taxon>
        <taxon>Pseudomonadati</taxon>
        <taxon>Pseudomonadota</taxon>
        <taxon>Gammaproteobacteria</taxon>
        <taxon>Pseudomonadales</taxon>
        <taxon>Pseudomonadaceae</taxon>
        <taxon>Pseudomonas</taxon>
    </lineage>
</organism>
<feature type="chain" id="PRO_5041981407" evidence="9">
    <location>
        <begin position="31"/>
        <end position="248"/>
    </location>
</feature>
<dbReference type="InterPro" id="IPR050643">
    <property type="entry name" value="Periplasmic_pilus_chap"/>
</dbReference>
<feature type="domain" description="Pili assembly chaperone N-terminal" evidence="10">
    <location>
        <begin position="32"/>
        <end position="148"/>
    </location>
</feature>
<sequence>MQFFLFANTRHVFSRFGLALGLCMPLLASAAVVPDRTRIVFEESAPSVSVTLSNKNTQLPFVVQSWNENEAGQKVTTPFMVLPPLQRIEPSESSVLRIVKLPELALPSDRESVFYLNVREIPPKTEAVNSMQIALQSKIKLFYRPAAVKRERGDDLALGLKLKIDPVGKQLLVDNPTPFHITVVGLLAGAEKTRMPIETIMIAPRGSARFALTSTTFTTLRVSNMNDFGGQTDTLFNCSANVCSGVKP</sequence>
<evidence type="ECO:0000256" key="3">
    <source>
        <dbReference type="ARBA" id="ARBA00022558"/>
    </source>
</evidence>
<dbReference type="PRINTS" id="PR00969">
    <property type="entry name" value="CHAPERONPILI"/>
</dbReference>
<evidence type="ECO:0000256" key="7">
    <source>
        <dbReference type="ARBA" id="ARBA00023319"/>
    </source>
</evidence>
<dbReference type="EMBL" id="CP015852">
    <property type="protein sequence ID" value="ANH97582.1"/>
    <property type="molecule type" value="Genomic_DNA"/>
</dbReference>
<evidence type="ECO:0000256" key="6">
    <source>
        <dbReference type="ARBA" id="ARBA00023186"/>
    </source>
</evidence>
<evidence type="ECO:0000256" key="4">
    <source>
        <dbReference type="ARBA" id="ARBA00022729"/>
    </source>
</evidence>
<evidence type="ECO:0000256" key="1">
    <source>
        <dbReference type="ARBA" id="ARBA00004418"/>
    </source>
</evidence>
<evidence type="ECO:0000256" key="9">
    <source>
        <dbReference type="SAM" id="SignalP"/>
    </source>
</evidence>
<evidence type="ECO:0000256" key="2">
    <source>
        <dbReference type="ARBA" id="ARBA00007399"/>
    </source>
</evidence>